<dbReference type="InterPro" id="IPR036028">
    <property type="entry name" value="SH3-like_dom_sf"/>
</dbReference>
<reference evidence="2" key="1">
    <citation type="submission" date="2022-11" db="UniProtKB">
        <authorList>
            <consortium name="WormBaseParasite"/>
        </authorList>
    </citation>
    <scope>IDENTIFICATION</scope>
</reference>
<evidence type="ECO:0000313" key="2">
    <source>
        <dbReference type="WBParaSite" id="PEQ_0000654301-mRNA-1"/>
    </source>
</evidence>
<proteinExistence type="predicted"/>
<protein>
    <submittedName>
        <fullName evidence="2">Uncharacterized protein</fullName>
    </submittedName>
</protein>
<sequence>MCTFTEKIACSFCEGDLLTELQQVDDQWIWARLEKNAQSGLVAVHLTVPLNDKRIPPEELPYFHEGTVDELARRLNAYNCVVHVSDVLRDNKLRCVNAEILIASRLEYLSEAIEKCQRYAGIGVCPCFRRLLE</sequence>
<keyword evidence="1" id="KW-1185">Reference proteome</keyword>
<evidence type="ECO:0000313" key="1">
    <source>
        <dbReference type="Proteomes" id="UP000887564"/>
    </source>
</evidence>
<name>A0A914RNZ4_PAREQ</name>
<dbReference type="WBParaSite" id="PEQ_0000654301-mRNA-1">
    <property type="protein sequence ID" value="PEQ_0000654301-mRNA-1"/>
    <property type="gene ID" value="PEQ_0000654301"/>
</dbReference>
<dbReference type="Gene3D" id="2.30.30.40">
    <property type="entry name" value="SH3 Domains"/>
    <property type="match status" value="1"/>
</dbReference>
<dbReference type="AlphaFoldDB" id="A0A914RNZ4"/>
<organism evidence="1 2">
    <name type="scientific">Parascaris equorum</name>
    <name type="common">Equine roundworm</name>
    <dbReference type="NCBI Taxonomy" id="6256"/>
    <lineage>
        <taxon>Eukaryota</taxon>
        <taxon>Metazoa</taxon>
        <taxon>Ecdysozoa</taxon>
        <taxon>Nematoda</taxon>
        <taxon>Chromadorea</taxon>
        <taxon>Rhabditida</taxon>
        <taxon>Spirurina</taxon>
        <taxon>Ascaridomorpha</taxon>
        <taxon>Ascaridoidea</taxon>
        <taxon>Ascarididae</taxon>
        <taxon>Parascaris</taxon>
    </lineage>
</organism>
<dbReference type="Proteomes" id="UP000887564">
    <property type="component" value="Unplaced"/>
</dbReference>
<accession>A0A914RNZ4</accession>
<dbReference type="SUPFAM" id="SSF50044">
    <property type="entry name" value="SH3-domain"/>
    <property type="match status" value="1"/>
</dbReference>